<protein>
    <submittedName>
        <fullName evidence="2">SDR family oxidoreductase</fullName>
    </submittedName>
</protein>
<reference evidence="2 3" key="1">
    <citation type="submission" date="2022-04" db="EMBL/GenBank/DDBJ databases">
        <authorList>
            <person name="Huq M.A."/>
        </authorList>
    </citation>
    <scope>NUCLEOTIDE SEQUENCE [LARGE SCALE GENOMIC DNA]</scope>
    <source>
        <strain evidence="2 3">MAH-33</strain>
    </source>
</reference>
<dbReference type="PRINTS" id="PR00081">
    <property type="entry name" value="GDHRDH"/>
</dbReference>
<comment type="similarity">
    <text evidence="1">Belongs to the short-chain dehydrogenases/reductases (SDR) family.</text>
</comment>
<dbReference type="EMBL" id="JALKHS010000006">
    <property type="protein sequence ID" value="MCK0530655.1"/>
    <property type="molecule type" value="Genomic_DNA"/>
</dbReference>
<dbReference type="InterPro" id="IPR036291">
    <property type="entry name" value="NAD(P)-bd_dom_sf"/>
</dbReference>
<evidence type="ECO:0000313" key="2">
    <source>
        <dbReference type="EMBL" id="MCK0530655.1"/>
    </source>
</evidence>
<dbReference type="CDD" id="cd05233">
    <property type="entry name" value="SDR_c"/>
    <property type="match status" value="1"/>
</dbReference>
<organism evidence="2 3">
    <name type="scientific">Sphingobium agri</name>
    <dbReference type="NCBI Taxonomy" id="2933566"/>
    <lineage>
        <taxon>Bacteria</taxon>
        <taxon>Pseudomonadati</taxon>
        <taxon>Pseudomonadota</taxon>
        <taxon>Alphaproteobacteria</taxon>
        <taxon>Sphingomonadales</taxon>
        <taxon>Sphingomonadaceae</taxon>
        <taxon>Sphingobium</taxon>
    </lineage>
</organism>
<gene>
    <name evidence="2" type="ORF">MU848_03540</name>
</gene>
<evidence type="ECO:0000256" key="1">
    <source>
        <dbReference type="ARBA" id="ARBA00006484"/>
    </source>
</evidence>
<dbReference type="InterPro" id="IPR002347">
    <property type="entry name" value="SDR_fam"/>
</dbReference>
<dbReference type="Pfam" id="PF00106">
    <property type="entry name" value="adh_short"/>
    <property type="match status" value="2"/>
</dbReference>
<dbReference type="RefSeq" id="WP_247230239.1">
    <property type="nucleotide sequence ID" value="NZ_JALKHS010000006.1"/>
</dbReference>
<sequence>MRKVAMVTGATRGIGKATALELARSGFAVAVTGRTLREGEGRLGSPSGSKAITVPGSIEATVREVEAAGGEALGIQMDILDRVSIDAAVDAVLAKWGRIDGLFNNAIFQSPAIMSPISAIDADIAETAMRGLMVNQMHITQRVLDPMLKQGGGRIVFITSGAGSMLCERKLSEGGWGMLYAAGKAAFSKLAEFVDLEYRDQGIASFHIQPGLTITEAMTAQYGEAAKGFGGGLPSYTPADTGRTVAWMIASPDAPAYAGPTLYQASTFFEDNGIVPRFPATGI</sequence>
<dbReference type="PANTHER" id="PTHR42879">
    <property type="entry name" value="3-OXOACYL-(ACYL-CARRIER-PROTEIN) REDUCTASE"/>
    <property type="match status" value="1"/>
</dbReference>
<dbReference type="InterPro" id="IPR050259">
    <property type="entry name" value="SDR"/>
</dbReference>
<comment type="caution">
    <text evidence="2">The sequence shown here is derived from an EMBL/GenBank/DDBJ whole genome shotgun (WGS) entry which is preliminary data.</text>
</comment>
<dbReference type="Proteomes" id="UP001203512">
    <property type="component" value="Unassembled WGS sequence"/>
</dbReference>
<dbReference type="Gene3D" id="3.40.50.720">
    <property type="entry name" value="NAD(P)-binding Rossmann-like Domain"/>
    <property type="match status" value="1"/>
</dbReference>
<accession>A0ABT0DU77</accession>
<keyword evidence="3" id="KW-1185">Reference proteome</keyword>
<dbReference type="PANTHER" id="PTHR42879:SF2">
    <property type="entry name" value="3-OXOACYL-[ACYL-CARRIER-PROTEIN] REDUCTASE FABG"/>
    <property type="match status" value="1"/>
</dbReference>
<dbReference type="SUPFAM" id="SSF51735">
    <property type="entry name" value="NAD(P)-binding Rossmann-fold domains"/>
    <property type="match status" value="1"/>
</dbReference>
<name>A0ABT0DU77_9SPHN</name>
<evidence type="ECO:0000313" key="3">
    <source>
        <dbReference type="Proteomes" id="UP001203512"/>
    </source>
</evidence>
<proteinExistence type="inferred from homology"/>